<reference evidence="10" key="1">
    <citation type="submission" date="2023-06" db="EMBL/GenBank/DDBJ databases">
        <title>Identification and characterization of horizontal gene transfer across gut microbiota members of farm animals based on homology search.</title>
        <authorList>
            <person name="Schwarzerova J."/>
            <person name="Nykrynova M."/>
            <person name="Jureckova K."/>
            <person name="Cejkova D."/>
            <person name="Rychlik I."/>
        </authorList>
    </citation>
    <scope>NUCLEOTIDE SEQUENCE</scope>
    <source>
        <strain evidence="10">ET39</strain>
    </source>
</reference>
<keyword evidence="5 7" id="KW-1133">Transmembrane helix</keyword>
<dbReference type="Gene3D" id="1.20.1560.10">
    <property type="entry name" value="ABC transporter type 1, transmembrane domain"/>
    <property type="match status" value="1"/>
</dbReference>
<dbReference type="SUPFAM" id="SSF90123">
    <property type="entry name" value="ABC transporter transmembrane region"/>
    <property type="match status" value="1"/>
</dbReference>
<keyword evidence="4 10" id="KW-0067">ATP-binding</keyword>
<dbReference type="PROSITE" id="PS00211">
    <property type="entry name" value="ABC_TRANSPORTER_1"/>
    <property type="match status" value="1"/>
</dbReference>
<keyword evidence="3" id="KW-0547">Nucleotide-binding</keyword>
<comment type="subcellular location">
    <subcellularLocation>
        <location evidence="1">Cell membrane</location>
        <topology evidence="1">Multi-pass membrane protein</topology>
    </subcellularLocation>
</comment>
<dbReference type="RefSeq" id="WP_289607549.1">
    <property type="nucleotide sequence ID" value="NZ_JAUDCG010000018.1"/>
</dbReference>
<comment type="caution">
    <text evidence="10">The sequence shown here is derived from an EMBL/GenBank/DDBJ whole genome shotgun (WGS) entry which is preliminary data.</text>
</comment>
<evidence type="ECO:0000259" key="8">
    <source>
        <dbReference type="PROSITE" id="PS50893"/>
    </source>
</evidence>
<keyword evidence="6 7" id="KW-0472">Membrane</keyword>
<evidence type="ECO:0000256" key="5">
    <source>
        <dbReference type="ARBA" id="ARBA00022989"/>
    </source>
</evidence>
<dbReference type="Pfam" id="PF00664">
    <property type="entry name" value="ABC_membrane"/>
    <property type="match status" value="1"/>
</dbReference>
<evidence type="ECO:0000256" key="1">
    <source>
        <dbReference type="ARBA" id="ARBA00004651"/>
    </source>
</evidence>
<dbReference type="CDD" id="cd03254">
    <property type="entry name" value="ABCC_Glucan_exporter_like"/>
    <property type="match status" value="1"/>
</dbReference>
<feature type="domain" description="ABC transmembrane type-1" evidence="9">
    <location>
        <begin position="27"/>
        <end position="317"/>
    </location>
</feature>
<dbReference type="GO" id="GO:0005524">
    <property type="term" value="F:ATP binding"/>
    <property type="evidence" value="ECO:0007669"/>
    <property type="project" value="UniProtKB-KW"/>
</dbReference>
<dbReference type="EMBL" id="JAUDCG010000018">
    <property type="protein sequence ID" value="MDM8157087.1"/>
    <property type="molecule type" value="Genomic_DNA"/>
</dbReference>
<keyword evidence="2 7" id="KW-0812">Transmembrane</keyword>
<dbReference type="InterPro" id="IPR003439">
    <property type="entry name" value="ABC_transporter-like_ATP-bd"/>
</dbReference>
<dbReference type="Pfam" id="PF00005">
    <property type="entry name" value="ABC_tran"/>
    <property type="match status" value="1"/>
</dbReference>
<evidence type="ECO:0000256" key="7">
    <source>
        <dbReference type="SAM" id="Phobius"/>
    </source>
</evidence>
<reference evidence="10" key="2">
    <citation type="submission" date="2023-06" db="EMBL/GenBank/DDBJ databases">
        <authorList>
            <person name="Zeman M."/>
            <person name="Kubasova T."/>
            <person name="Jahodarova E."/>
            <person name="Nykrynova M."/>
            <person name="Rychlik I."/>
        </authorList>
    </citation>
    <scope>NUCLEOTIDE SEQUENCE</scope>
    <source>
        <strain evidence="10">ET39</strain>
    </source>
</reference>
<dbReference type="InterPro" id="IPR017871">
    <property type="entry name" value="ABC_transporter-like_CS"/>
</dbReference>
<feature type="transmembrane region" description="Helical" evidence="7">
    <location>
        <begin position="266"/>
        <end position="295"/>
    </location>
</feature>
<evidence type="ECO:0000256" key="6">
    <source>
        <dbReference type="ARBA" id="ARBA00023136"/>
    </source>
</evidence>
<evidence type="ECO:0000259" key="9">
    <source>
        <dbReference type="PROSITE" id="PS50929"/>
    </source>
</evidence>
<feature type="transmembrane region" description="Helical" evidence="7">
    <location>
        <begin position="21"/>
        <end position="49"/>
    </location>
</feature>
<dbReference type="Gene3D" id="3.40.50.300">
    <property type="entry name" value="P-loop containing nucleotide triphosphate hydrolases"/>
    <property type="match status" value="1"/>
</dbReference>
<proteinExistence type="predicted"/>
<dbReference type="PROSITE" id="PS50929">
    <property type="entry name" value="ABC_TM1F"/>
    <property type="match status" value="1"/>
</dbReference>
<evidence type="ECO:0000313" key="10">
    <source>
        <dbReference type="EMBL" id="MDM8157087.1"/>
    </source>
</evidence>
<evidence type="ECO:0000256" key="2">
    <source>
        <dbReference type="ARBA" id="ARBA00022692"/>
    </source>
</evidence>
<dbReference type="PANTHER" id="PTHR43394">
    <property type="entry name" value="ATP-DEPENDENT PERMEASE MDL1, MITOCHONDRIAL"/>
    <property type="match status" value="1"/>
</dbReference>
<feature type="transmembrane region" description="Helical" evidence="7">
    <location>
        <begin position="69"/>
        <end position="90"/>
    </location>
</feature>
<evidence type="ECO:0000256" key="4">
    <source>
        <dbReference type="ARBA" id="ARBA00022840"/>
    </source>
</evidence>
<dbReference type="SUPFAM" id="SSF52540">
    <property type="entry name" value="P-loop containing nucleoside triphosphate hydrolases"/>
    <property type="match status" value="1"/>
</dbReference>
<evidence type="ECO:0000313" key="11">
    <source>
        <dbReference type="Proteomes" id="UP001529340"/>
    </source>
</evidence>
<feature type="transmembrane region" description="Helical" evidence="7">
    <location>
        <begin position="158"/>
        <end position="184"/>
    </location>
</feature>
<dbReference type="InterPro" id="IPR027417">
    <property type="entry name" value="P-loop_NTPase"/>
</dbReference>
<name>A0ABT7UBV3_9FIRM</name>
<evidence type="ECO:0000256" key="3">
    <source>
        <dbReference type="ARBA" id="ARBA00022741"/>
    </source>
</evidence>
<sequence length="622" mass="69336">MNKRHMNFQVLGRLLRYVLKHYKFSCLVVLVFIILSSVANVSVSLFIRVLIDDYITPLSQSPSPDFSSLLRVLLQMLCVFGMGVFANFAYQRILVNVGQGTLRNIRDDLFAHMEKLPIGYFDTHPHGDIMSVYTNDTDTLRQVITQSLPMTIQAAFNVLFVGTSMIIISLPLALLSFFMVGVMLTVARKIGGRSARNFQLQQKNLGRENGYIEEMLEGSKVIKVFTHEQEVIDGFNKINEDLFESSYKANMFASMLMPVVANIGNVSYVLVTLVGGVLAIGGWTGLTLGGLASFLQLNRSFNMPISNISQQMNAVAMAMAGAERIFALMDETVEVDQGTVTLTRYKEDEQGNIIETQEYTNKWAWRHPRSNGSIEYVPLRGEVLFHDVTFGYVPNKTVLHDIELYAKPGQKIAFVGATGAGKTTITNLINRFYDIQKGSITYDGIDVKLIKKDDLRRSLGIVLQDTHLFSGTIRDNIRYGKPDASDEEVLAAAKLANAHDFIRHLEHGYDTYLSGDGSSLSQGQRQLLSIARAALANAPVLILDEATSSIDSRTEKMVQDGMDKLMSGRTTFVIAHRLSTIKNSDVIMVLDQGRIIERGNHESLLAKKGIYYQLYTGALEMD</sequence>
<feature type="domain" description="ABC transporter" evidence="8">
    <location>
        <begin position="383"/>
        <end position="617"/>
    </location>
</feature>
<dbReference type="InterPro" id="IPR039421">
    <property type="entry name" value="Type_1_exporter"/>
</dbReference>
<dbReference type="SMART" id="SM00382">
    <property type="entry name" value="AAA"/>
    <property type="match status" value="1"/>
</dbReference>
<dbReference type="InterPro" id="IPR011527">
    <property type="entry name" value="ABC1_TM_dom"/>
</dbReference>
<dbReference type="Proteomes" id="UP001529340">
    <property type="component" value="Unassembled WGS sequence"/>
</dbReference>
<protein>
    <submittedName>
        <fullName evidence="10">ABC transporter ATP-binding protein</fullName>
    </submittedName>
</protein>
<gene>
    <name evidence="10" type="ORF">QUV96_05475</name>
</gene>
<organism evidence="10 11">
    <name type="scientific">Amedibacillus dolichus</name>
    <dbReference type="NCBI Taxonomy" id="31971"/>
    <lineage>
        <taxon>Bacteria</taxon>
        <taxon>Bacillati</taxon>
        <taxon>Bacillota</taxon>
        <taxon>Erysipelotrichia</taxon>
        <taxon>Erysipelotrichales</taxon>
        <taxon>Erysipelotrichaceae</taxon>
        <taxon>Amedibacillus</taxon>
    </lineage>
</organism>
<keyword evidence="11" id="KW-1185">Reference proteome</keyword>
<dbReference type="CDD" id="cd18547">
    <property type="entry name" value="ABC_6TM_Tm288_like"/>
    <property type="match status" value="1"/>
</dbReference>
<dbReference type="InterPro" id="IPR036640">
    <property type="entry name" value="ABC1_TM_sf"/>
</dbReference>
<dbReference type="InterPro" id="IPR003593">
    <property type="entry name" value="AAA+_ATPase"/>
</dbReference>
<dbReference type="PROSITE" id="PS50893">
    <property type="entry name" value="ABC_TRANSPORTER_2"/>
    <property type="match status" value="1"/>
</dbReference>
<accession>A0ABT7UBV3</accession>
<dbReference type="PANTHER" id="PTHR43394:SF1">
    <property type="entry name" value="ATP-BINDING CASSETTE SUB-FAMILY B MEMBER 10, MITOCHONDRIAL"/>
    <property type="match status" value="1"/>
</dbReference>